<comment type="caution">
    <text evidence="1">The sequence shown here is derived from an EMBL/GenBank/DDBJ whole genome shotgun (WGS) entry which is preliminary data.</text>
</comment>
<sequence>MSVQEGSMVNNSAVFNNPVEFLKMVQLGHLHGNLFVYQFDTEGVEPQKKSWQYQKYLADTFHPASGEAYKRFHGVFKNSRWGILVGEPGSGRETAAIALHTSCGLQVHQVQFGQDNDNPDETPHRRLSRTKPIPGAGYIVDLSTLNSVDAQVVNAIRALWQKLEGIDSALIVITRPGTYDTAFSEAPVFQVDRPLAIDVLAKHLAHFPEAKGVEMLPRWPEVRTLMAGASPADAVRMANIGFRTFTARDRRQRHDTWVHEAIGIYSDWKAELDRWFDEHRGGSEAAWNRIVLISVAALEGLGSKEILRAADTLAPMLGVEKGDAGGLTGLGVEPTLRLVGARRGEGDRVRFSKPEYAAAVLDYVWSELPRIHSELLSWTDAIAAEHSKECLTSVRDAWIGLALRRNDPGLTIQLLDEWMKGRAPRKAVAGLAAEVASWPAFGSRMRRRLYEWARNPKTDEHAAVVATACVAYSRDDVVSALFRIKWLAQTESEKAREAALGALLEIAEDPELFFDVVRAVVDEWSHSGVRAERREIAHRFITGRLARAESEVPELLLRVESASDELRARTMSHVADLWRSLLGQEDDDALQEAIGPWMTCVLESEARFELVMRIFVAAVAGTGQELRGTEASGRTVVLGRTIIEWCDHNGIDRGARPVYGILTRLFTAHEPFGEGEVRRSYSVSDAAVSSSD</sequence>
<accession>A0A7K2IY28</accession>
<dbReference type="RefSeq" id="WP_161111650.1">
    <property type="nucleotide sequence ID" value="NZ_WWHY01000001.1"/>
</dbReference>
<organism evidence="1 2">
    <name type="scientific">Nocardiopsis alba</name>
    <dbReference type="NCBI Taxonomy" id="53437"/>
    <lineage>
        <taxon>Bacteria</taxon>
        <taxon>Bacillati</taxon>
        <taxon>Actinomycetota</taxon>
        <taxon>Actinomycetes</taxon>
        <taxon>Streptosporangiales</taxon>
        <taxon>Nocardiopsidaceae</taxon>
        <taxon>Nocardiopsis</taxon>
    </lineage>
</organism>
<dbReference type="Proteomes" id="UP000467124">
    <property type="component" value="Unassembled WGS sequence"/>
</dbReference>
<proteinExistence type="predicted"/>
<dbReference type="AlphaFoldDB" id="A0A7K2IY28"/>
<name>A0A7K2IY28_9ACTN</name>
<evidence type="ECO:0000313" key="2">
    <source>
        <dbReference type="Proteomes" id="UP000467124"/>
    </source>
</evidence>
<evidence type="ECO:0000313" key="1">
    <source>
        <dbReference type="EMBL" id="MYR34685.1"/>
    </source>
</evidence>
<gene>
    <name evidence="1" type="ORF">GTW20_21140</name>
</gene>
<reference evidence="1 2" key="1">
    <citation type="journal article" date="2019" name="Nat. Commun.">
        <title>The antimicrobial potential of Streptomyces from insect microbiomes.</title>
        <authorList>
            <person name="Chevrette M.G."/>
            <person name="Carlson C.M."/>
            <person name="Ortega H.E."/>
            <person name="Thomas C."/>
            <person name="Ananiev G.E."/>
            <person name="Barns K.J."/>
            <person name="Book A.J."/>
            <person name="Cagnazzo J."/>
            <person name="Carlos C."/>
            <person name="Flanigan W."/>
            <person name="Grubbs K.J."/>
            <person name="Horn H.A."/>
            <person name="Hoffmann F.M."/>
            <person name="Klassen J.L."/>
            <person name="Knack J.J."/>
            <person name="Lewin G.R."/>
            <person name="McDonald B.R."/>
            <person name="Muller L."/>
            <person name="Melo W.G.P."/>
            <person name="Pinto-Tomas A.A."/>
            <person name="Schmitz A."/>
            <person name="Wendt-Pienkowski E."/>
            <person name="Wildman S."/>
            <person name="Zhao M."/>
            <person name="Zhang F."/>
            <person name="Bugni T.S."/>
            <person name="Andes D.R."/>
            <person name="Pupo M.T."/>
            <person name="Currie C.R."/>
        </authorList>
    </citation>
    <scope>NUCLEOTIDE SEQUENCE [LARGE SCALE GENOMIC DNA]</scope>
    <source>
        <strain evidence="1 2">SID5840</strain>
    </source>
</reference>
<protein>
    <submittedName>
        <fullName evidence="1">Uncharacterized protein</fullName>
    </submittedName>
</protein>
<dbReference type="EMBL" id="WWHY01000001">
    <property type="protein sequence ID" value="MYR34685.1"/>
    <property type="molecule type" value="Genomic_DNA"/>
</dbReference>